<feature type="region of interest" description="Disordered" evidence="1">
    <location>
        <begin position="77"/>
        <end position="96"/>
    </location>
</feature>
<dbReference type="Proteomes" id="UP000002247">
    <property type="component" value="Chromosome"/>
</dbReference>
<evidence type="ECO:0000256" key="1">
    <source>
        <dbReference type="SAM" id="MobiDB-lite"/>
    </source>
</evidence>
<feature type="chain" id="PRO_5003091850" description="Hemophore-related protein" evidence="2">
    <location>
        <begin position="27"/>
        <end position="120"/>
    </location>
</feature>
<keyword evidence="4" id="KW-1185">Reference proteome</keyword>
<sequence>MPRIRSFAPVLIAAAAGLAFPAAANADVEADIVNTSCSAEQIEAALQQASPIAYGFLTSDPQRKAETDQQLSKFLSQPAAGRKAALHKPSEDGKPTMLATLTSPQYAPVTQQVLSTCDQF</sequence>
<evidence type="ECO:0000256" key="2">
    <source>
        <dbReference type="SAM" id="SignalP"/>
    </source>
</evidence>
<gene>
    <name evidence="3" type="ordered locus">Srot_2826</name>
</gene>
<evidence type="ECO:0000313" key="4">
    <source>
        <dbReference type="Proteomes" id="UP000002247"/>
    </source>
</evidence>
<dbReference type="RefSeq" id="WP_013139706.1">
    <property type="nucleotide sequence ID" value="NC_014168.1"/>
</dbReference>
<dbReference type="KEGG" id="srt:Srot_2826"/>
<dbReference type="HOGENOM" id="CLU_2048123_0_0_11"/>
<proteinExistence type="predicted"/>
<protein>
    <recommendedName>
        <fullName evidence="5">Hemophore-related protein</fullName>
    </recommendedName>
</protein>
<evidence type="ECO:0000313" key="3">
    <source>
        <dbReference type="EMBL" id="ADG99257.1"/>
    </source>
</evidence>
<dbReference type="OrthoDB" id="9847105at2"/>
<evidence type="ECO:0008006" key="5">
    <source>
        <dbReference type="Google" id="ProtNLM"/>
    </source>
</evidence>
<dbReference type="EMBL" id="CP001958">
    <property type="protein sequence ID" value="ADG99257.1"/>
    <property type="molecule type" value="Genomic_DNA"/>
</dbReference>
<dbReference type="AlphaFoldDB" id="D6ZD70"/>
<organism evidence="3 4">
    <name type="scientific">Segniliparus rotundus (strain ATCC BAA-972 / CDC 1076 / CIP 108378 / DSM 44985 / JCM 13578)</name>
    <dbReference type="NCBI Taxonomy" id="640132"/>
    <lineage>
        <taxon>Bacteria</taxon>
        <taxon>Bacillati</taxon>
        <taxon>Actinomycetota</taxon>
        <taxon>Actinomycetes</taxon>
        <taxon>Mycobacteriales</taxon>
        <taxon>Segniliparaceae</taxon>
        <taxon>Segniliparus</taxon>
    </lineage>
</organism>
<feature type="signal peptide" evidence="2">
    <location>
        <begin position="1"/>
        <end position="26"/>
    </location>
</feature>
<name>D6ZD70_SEGRD</name>
<accession>D6ZD70</accession>
<keyword evidence="2" id="KW-0732">Signal</keyword>
<reference evidence="3 4" key="1">
    <citation type="journal article" date="2010" name="Stand. Genomic Sci.">
        <title>Complete genome sequence of Segniliparus rotundus type strain (CDC 1076).</title>
        <authorList>
            <person name="Sikorski J."/>
            <person name="Lapidus A."/>
            <person name="Copeland A."/>
            <person name="Misra M."/>
            <person name="Glavina Del Rio T."/>
            <person name="Nolan M."/>
            <person name="Lucas S."/>
            <person name="Chen F."/>
            <person name="Tice H."/>
            <person name="Cheng J.F."/>
            <person name="Jando M."/>
            <person name="Schneider S."/>
            <person name="Bruce D."/>
            <person name="Goodwin L."/>
            <person name="Pitluck S."/>
            <person name="Liolios K."/>
            <person name="Mikhailova N."/>
            <person name="Pati A."/>
            <person name="Ivanova N."/>
            <person name="Mavromatis K."/>
            <person name="Chen A."/>
            <person name="Palaniappan K."/>
            <person name="Chertkov O."/>
            <person name="Land M."/>
            <person name="Hauser L."/>
            <person name="Chang Y.J."/>
            <person name="Jeffries C.D."/>
            <person name="Brettin T."/>
            <person name="Detter J.C."/>
            <person name="Han C."/>
            <person name="Rohde M."/>
            <person name="Goker M."/>
            <person name="Bristow J."/>
            <person name="Eisen J.A."/>
            <person name="Markowitz V."/>
            <person name="Hugenholtz P."/>
            <person name="Kyrpides N.C."/>
            <person name="Klenk H.P."/>
        </authorList>
    </citation>
    <scope>NUCLEOTIDE SEQUENCE [LARGE SCALE GENOMIC DNA]</scope>
    <source>
        <strain evidence="4">ATCC BAA-972 / CDC 1076 / CIP 108378 / DSM 44985 / JCM 13578</strain>
    </source>
</reference>
<dbReference type="STRING" id="640132.Srot_2826"/>